<dbReference type="KEGG" id="ccot:CCAX7_006920"/>
<name>A0A402D1J7_9BACT</name>
<dbReference type="EMBL" id="AP025739">
    <property type="protein sequence ID" value="BDI28641.1"/>
    <property type="molecule type" value="Genomic_DNA"/>
</dbReference>
<dbReference type="InterPro" id="IPR006675">
    <property type="entry name" value="HDIG_dom"/>
</dbReference>
<keyword evidence="2" id="KW-1185">Reference proteome</keyword>
<dbReference type="Pfam" id="PF13487">
    <property type="entry name" value="HD_5"/>
    <property type="match status" value="1"/>
</dbReference>
<gene>
    <name evidence="1" type="ORF">CCAX7_006920</name>
</gene>
<dbReference type="InterPro" id="IPR052020">
    <property type="entry name" value="Cyclic_di-GMP/3'3'-cGAMP_PDE"/>
</dbReference>
<dbReference type="NCBIfam" id="TIGR00277">
    <property type="entry name" value="HDIG"/>
    <property type="match status" value="1"/>
</dbReference>
<organism evidence="1 2">
    <name type="scientific">Capsulimonas corticalis</name>
    <dbReference type="NCBI Taxonomy" id="2219043"/>
    <lineage>
        <taxon>Bacteria</taxon>
        <taxon>Bacillati</taxon>
        <taxon>Armatimonadota</taxon>
        <taxon>Armatimonadia</taxon>
        <taxon>Capsulimonadales</taxon>
        <taxon>Capsulimonadaceae</taxon>
        <taxon>Capsulimonas</taxon>
    </lineage>
</organism>
<dbReference type="SMART" id="SM00471">
    <property type="entry name" value="HDc"/>
    <property type="match status" value="1"/>
</dbReference>
<dbReference type="PROSITE" id="PS51832">
    <property type="entry name" value="HD_GYP"/>
    <property type="match status" value="1"/>
</dbReference>
<dbReference type="AlphaFoldDB" id="A0A402D1J7"/>
<dbReference type="InterPro" id="IPR003607">
    <property type="entry name" value="HD/PDEase_dom"/>
</dbReference>
<dbReference type="Gene3D" id="1.10.3210.10">
    <property type="entry name" value="Hypothetical protein af1432"/>
    <property type="match status" value="1"/>
</dbReference>
<dbReference type="SUPFAM" id="SSF109604">
    <property type="entry name" value="HD-domain/PDEase-like"/>
    <property type="match status" value="1"/>
</dbReference>
<proteinExistence type="predicted"/>
<accession>A0A402D1J7</accession>
<reference evidence="1 2" key="1">
    <citation type="journal article" date="2019" name="Int. J. Syst. Evol. Microbiol.">
        <title>Capsulimonas corticalis gen. nov., sp. nov., an aerobic capsulated bacterium, of a novel bacterial order, Capsulimonadales ord. nov., of the class Armatimonadia of the phylum Armatimonadetes.</title>
        <authorList>
            <person name="Li J."/>
            <person name="Kudo C."/>
            <person name="Tonouchi A."/>
        </authorList>
    </citation>
    <scope>NUCLEOTIDE SEQUENCE [LARGE SCALE GENOMIC DNA]</scope>
    <source>
        <strain evidence="1 2">AX-7</strain>
    </source>
</reference>
<dbReference type="InterPro" id="IPR037522">
    <property type="entry name" value="HD_GYP_dom"/>
</dbReference>
<dbReference type="PANTHER" id="PTHR45228">
    <property type="entry name" value="CYCLIC DI-GMP PHOSPHODIESTERASE TM_0186-RELATED"/>
    <property type="match status" value="1"/>
</dbReference>
<protein>
    <submittedName>
        <fullName evidence="1">Uncharacterized protein</fullName>
    </submittedName>
</protein>
<dbReference type="CDD" id="cd00077">
    <property type="entry name" value="HDc"/>
    <property type="match status" value="1"/>
</dbReference>
<dbReference type="PROSITE" id="PS51257">
    <property type="entry name" value="PROKAR_LIPOPROTEIN"/>
    <property type="match status" value="1"/>
</dbReference>
<sequence>MAPAKAALLAGVVLLLASCVSSVALYCSAQRAAFDGMRAELSRTAAMAATVVDADAHKQFVSPEQEASPEYRRAIAPLARILTASGDMKFVYTCVLRQDKVYFILDPTPAGDSNGDGVDDKSHIMDAYPEAPQSMIETLRTGIGGSDSKVYPDRWGSFMSGYAPLRDSQGSLVGIVGVDMNATQYLKHLEHLQRALWVGFVMALLMSLGAAICVYSYQRNAQAASAERLASAEALRRAHEELRQTNNDLEERVHLRTAELLVAYNATIEGWSRALEMRDHETEGHCRRVTDLALRMGEALGMNDDELNTLRQGALLHDIGKMGIPDEILLKPGALTESEWAIMRLHPEYAVQMLQPIEFLEPALDIPRYHHEKWDGTGYPCGLSGEEIPRAARLFALVDVWDALRSDRPYRRAWSHDRVCEHIRGLAGSHFDPALTEIFLDVVGEEQTDLPLAA</sequence>
<evidence type="ECO:0000313" key="1">
    <source>
        <dbReference type="EMBL" id="BDI28641.1"/>
    </source>
</evidence>
<evidence type="ECO:0000313" key="2">
    <source>
        <dbReference type="Proteomes" id="UP000287394"/>
    </source>
</evidence>
<dbReference type="Proteomes" id="UP000287394">
    <property type="component" value="Chromosome"/>
</dbReference>
<dbReference type="PANTHER" id="PTHR45228:SF1">
    <property type="entry name" value="CYCLIC DI-GMP PHOSPHODIESTERASE TM_0186"/>
    <property type="match status" value="1"/>
</dbReference>